<dbReference type="EMBL" id="CP149822">
    <property type="protein sequence ID" value="WZN40690.1"/>
    <property type="molecule type" value="Genomic_DNA"/>
</dbReference>
<sequence length="264" mass="30907">MDDITVRYNFKYDSVIVIQSLLPNEPETGKELFNDIIRRRCERNGTRAHYISIQTKNEFFQELYAIKAQVIAGTVSPILHMEIHGGRKGLELGNGEVVLWEELAGIFREMNRALKNGLIISLATCQGAYMYKLTDIQQTAPYWGFIGPKDIIRNENFTRDFSGFYDLLLETHDLGKALDALNINNETYLYAFLTAEMIFDLVVEEINRRPKEKSVETFRRLFSRTKKAFPELNRYQRRQQLKHNQNVHNRSVFLAKLKRDFLMK</sequence>
<dbReference type="Proteomes" id="UP001485459">
    <property type="component" value="Chromosome"/>
</dbReference>
<protein>
    <recommendedName>
        <fullName evidence="3">CHAT domain-containing protein</fullName>
    </recommendedName>
</protein>
<accession>A0ABZ2YLR2</accession>
<reference evidence="2" key="1">
    <citation type="submission" date="2024-03" db="EMBL/GenBank/DDBJ databases">
        <title>Chitinophaga horti sp. nov., isolated from garden soil.</title>
        <authorList>
            <person name="Lee D.S."/>
            <person name="Han D.M."/>
            <person name="Baek J.H."/>
            <person name="Choi D.G."/>
            <person name="Jeon J.H."/>
            <person name="Jeon C.O."/>
        </authorList>
    </citation>
    <scope>NUCLEOTIDE SEQUENCE [LARGE SCALE GENOMIC DNA]</scope>
    <source>
        <strain evidence="2">GPA1</strain>
    </source>
</reference>
<gene>
    <name evidence="1" type="ORF">WJU16_22260</name>
</gene>
<evidence type="ECO:0000313" key="2">
    <source>
        <dbReference type="Proteomes" id="UP001485459"/>
    </source>
</evidence>
<organism evidence="1 2">
    <name type="scientific">Chitinophaga pollutisoli</name>
    <dbReference type="NCBI Taxonomy" id="3133966"/>
    <lineage>
        <taxon>Bacteria</taxon>
        <taxon>Pseudomonadati</taxon>
        <taxon>Bacteroidota</taxon>
        <taxon>Chitinophagia</taxon>
        <taxon>Chitinophagales</taxon>
        <taxon>Chitinophagaceae</taxon>
        <taxon>Chitinophaga</taxon>
    </lineage>
</organism>
<dbReference type="RefSeq" id="WP_341835592.1">
    <property type="nucleotide sequence ID" value="NZ_CP149822.1"/>
</dbReference>
<evidence type="ECO:0000313" key="1">
    <source>
        <dbReference type="EMBL" id="WZN40690.1"/>
    </source>
</evidence>
<keyword evidence="2" id="KW-1185">Reference proteome</keyword>
<evidence type="ECO:0008006" key="3">
    <source>
        <dbReference type="Google" id="ProtNLM"/>
    </source>
</evidence>
<proteinExistence type="predicted"/>
<name>A0ABZ2YLR2_9BACT</name>